<dbReference type="PANTHER" id="PTHR43833">
    <property type="entry name" value="POTASSIUM CHANNEL PROTEIN 2-RELATED-RELATED"/>
    <property type="match status" value="1"/>
</dbReference>
<keyword evidence="2" id="KW-1133">Transmembrane helix</keyword>
<proteinExistence type="predicted"/>
<dbReference type="Proteomes" id="UP000289193">
    <property type="component" value="Unassembled WGS sequence"/>
</dbReference>
<evidence type="ECO:0000313" key="5">
    <source>
        <dbReference type="EMBL" id="RXK10945.1"/>
    </source>
</evidence>
<dbReference type="AlphaFoldDB" id="A0AAX2ABX3"/>
<dbReference type="Proteomes" id="UP000253850">
    <property type="component" value="Chromosome"/>
</dbReference>
<feature type="transmembrane region" description="Helical" evidence="2">
    <location>
        <begin position="16"/>
        <end position="34"/>
    </location>
</feature>
<evidence type="ECO:0000313" key="4">
    <source>
        <dbReference type="EMBL" id="AXH11819.1"/>
    </source>
</evidence>
<organism evidence="5 7">
    <name type="scientific">Halarcobacter bivalviorum</name>
    <dbReference type="NCBI Taxonomy" id="663364"/>
    <lineage>
        <taxon>Bacteria</taxon>
        <taxon>Pseudomonadati</taxon>
        <taxon>Campylobacterota</taxon>
        <taxon>Epsilonproteobacteria</taxon>
        <taxon>Campylobacterales</taxon>
        <taxon>Arcobacteraceae</taxon>
        <taxon>Halarcobacter</taxon>
    </lineage>
</organism>
<dbReference type="InterPro" id="IPR036291">
    <property type="entry name" value="NAD(P)-bd_dom_sf"/>
</dbReference>
<dbReference type="KEGG" id="hbv:ABIV_0806"/>
<dbReference type="GO" id="GO:0006813">
    <property type="term" value="P:potassium ion transport"/>
    <property type="evidence" value="ECO:0007669"/>
    <property type="project" value="InterPro"/>
</dbReference>
<feature type="domain" description="RCK N-terminal" evidence="3">
    <location>
        <begin position="287"/>
        <end position="404"/>
    </location>
</feature>
<feature type="transmembrane region" description="Helical" evidence="2">
    <location>
        <begin position="46"/>
        <end position="65"/>
    </location>
</feature>
<dbReference type="Gene3D" id="1.10.287.70">
    <property type="match status" value="1"/>
</dbReference>
<feature type="transmembrane region" description="Helical" evidence="2">
    <location>
        <begin position="77"/>
        <end position="101"/>
    </location>
</feature>
<dbReference type="EMBL" id="PDKM01000001">
    <property type="protein sequence ID" value="RXK10945.1"/>
    <property type="molecule type" value="Genomic_DNA"/>
</dbReference>
<gene>
    <name evidence="4" type="ORF">ABIV_0806</name>
    <name evidence="5" type="ORF">CRV05_00810</name>
</gene>
<dbReference type="PROSITE" id="PS51201">
    <property type="entry name" value="RCK_N"/>
    <property type="match status" value="1"/>
</dbReference>
<dbReference type="InterPro" id="IPR013099">
    <property type="entry name" value="K_chnl_dom"/>
</dbReference>
<dbReference type="SUPFAM" id="SSF51735">
    <property type="entry name" value="NAD(P)-binding Rossmann-fold domains"/>
    <property type="match status" value="2"/>
</dbReference>
<dbReference type="RefSeq" id="WP_114838680.1">
    <property type="nucleotide sequence ID" value="NZ_CP031217.1"/>
</dbReference>
<keyword evidence="2" id="KW-0472">Membrane</keyword>
<reference evidence="4 6" key="2">
    <citation type="submission" date="2018-07" db="EMBL/GenBank/DDBJ databases">
        <title>Complete genome of the Arcobacter bivalviorum type strain LMG 26154.</title>
        <authorList>
            <person name="Miller W.G."/>
            <person name="Yee E."/>
            <person name="Bono J.L."/>
        </authorList>
    </citation>
    <scope>NUCLEOTIDE SEQUENCE [LARGE SCALE GENOMIC DNA]</scope>
    <source>
        <strain evidence="4 6">LMG 26154</strain>
    </source>
</reference>
<dbReference type="SUPFAM" id="SSF81324">
    <property type="entry name" value="Voltage-gated potassium channels"/>
    <property type="match status" value="1"/>
</dbReference>
<dbReference type="Pfam" id="PF02254">
    <property type="entry name" value="TrkA_N"/>
    <property type="match status" value="2"/>
</dbReference>
<evidence type="ECO:0000256" key="1">
    <source>
        <dbReference type="ARBA" id="ARBA00004651"/>
    </source>
</evidence>
<dbReference type="InterPro" id="IPR050721">
    <property type="entry name" value="Trk_Ktr_HKT_K-transport"/>
</dbReference>
<dbReference type="InterPro" id="IPR003148">
    <property type="entry name" value="RCK_N"/>
</dbReference>
<reference evidence="5 7" key="1">
    <citation type="submission" date="2017-10" db="EMBL/GenBank/DDBJ databases">
        <title>Genomics of the genus Arcobacter.</title>
        <authorList>
            <person name="Perez-Cataluna A."/>
            <person name="Figueras M.J."/>
        </authorList>
    </citation>
    <scope>NUCLEOTIDE SEQUENCE [LARGE SCALE GENOMIC DNA]</scope>
    <source>
        <strain evidence="5 7">CECT 7835</strain>
    </source>
</reference>
<dbReference type="GO" id="GO:0005886">
    <property type="term" value="C:plasma membrane"/>
    <property type="evidence" value="ECO:0007669"/>
    <property type="project" value="UniProtKB-SubCell"/>
</dbReference>
<sequence length="562" mass="63926">MKNSSLFIVLQRMRKPVLVLIITYTIAIIGLLIIDGVDNDGKPYQMTIFDAFYFVTYTATTIGFGETPYTFTYAQRMWVSASIYITVLGWFYAVGTLVSLLQDKLFIREIKRTKFKKQVSSIKEKFIIILGYNQITNEIVNRAIEQGIRAVIIEKDETKANEAILENFTPTVPVLVADAHSAWAIEHAGIKSKYCKGLVSLFEDDSLNLRIALTSKLLNSHVKLVVKSTTKNHSDNLKDLDVEIIANPFSIISSEISMALTAPNLLKLEKWIYKIDNLNASLPSFPKGKYIICGYGRMGQHIYKRLKYYDLEVEFVEIDRSKASTFASDNYMHITYGNADDKNLLQDLGIDNAVAIISATNDDTTNLSVLATAKKLNPKIMTIARENEMDDFSIFQNAKIDHSFMPSRILINKTTNALINPLSDKFIRLMSKKDDAWASKLVKTLTSKIDESPLLYELTIDKKSAPMIYEAIDSKKDINLEIFTRSLYNKDKENNIIPLLLKRNDNYILLPTLDEKVGKLDSILFACDENAKSDIEYISQNIYEFHYALTGKEKRTIFKKDI</sequence>
<accession>A0AAX2ABX3</accession>
<evidence type="ECO:0000313" key="6">
    <source>
        <dbReference type="Proteomes" id="UP000253850"/>
    </source>
</evidence>
<dbReference type="Gene3D" id="3.40.50.720">
    <property type="entry name" value="NAD(P)-binding Rossmann-like Domain"/>
    <property type="match status" value="2"/>
</dbReference>
<dbReference type="Pfam" id="PF07885">
    <property type="entry name" value="Ion_trans_2"/>
    <property type="match status" value="1"/>
</dbReference>
<keyword evidence="7" id="KW-1185">Reference proteome</keyword>
<evidence type="ECO:0000256" key="2">
    <source>
        <dbReference type="SAM" id="Phobius"/>
    </source>
</evidence>
<keyword evidence="2" id="KW-0812">Transmembrane</keyword>
<evidence type="ECO:0000313" key="7">
    <source>
        <dbReference type="Proteomes" id="UP000289193"/>
    </source>
</evidence>
<name>A0AAX2ABX3_9BACT</name>
<dbReference type="EMBL" id="CP031217">
    <property type="protein sequence ID" value="AXH11819.1"/>
    <property type="molecule type" value="Genomic_DNA"/>
</dbReference>
<evidence type="ECO:0000259" key="3">
    <source>
        <dbReference type="PROSITE" id="PS51201"/>
    </source>
</evidence>
<comment type="subcellular location">
    <subcellularLocation>
        <location evidence="1">Cell membrane</location>
        <topology evidence="1">Multi-pass membrane protein</topology>
    </subcellularLocation>
</comment>
<protein>
    <submittedName>
        <fullName evidence="5">Potassium transporter TrkA</fullName>
    </submittedName>
    <submittedName>
        <fullName evidence="4">TrkA domain-containing protein</fullName>
    </submittedName>
</protein>